<evidence type="ECO:0000256" key="2">
    <source>
        <dbReference type="ARBA" id="ARBA00022723"/>
    </source>
</evidence>
<keyword evidence="2" id="KW-0479">Metal-binding</keyword>
<dbReference type="EMBL" id="JARHTQ010000048">
    <property type="protein sequence ID" value="MDF2261160.1"/>
    <property type="molecule type" value="Genomic_DNA"/>
</dbReference>
<evidence type="ECO:0000256" key="3">
    <source>
        <dbReference type="ARBA" id="ARBA00022801"/>
    </source>
</evidence>
<dbReference type="Gene3D" id="3.40.50.10310">
    <property type="entry name" value="Creatininase"/>
    <property type="match status" value="1"/>
</dbReference>
<dbReference type="PANTHER" id="PTHR35005">
    <property type="entry name" value="3-DEHYDRO-SCYLLO-INOSOSE HYDROLASE"/>
    <property type="match status" value="1"/>
</dbReference>
<evidence type="ECO:0000256" key="5">
    <source>
        <dbReference type="ARBA" id="ARBA00024029"/>
    </source>
</evidence>
<sequence>MIADTLETQRHLMHACEGETSMALAAFPDLVRTEQAARVVGLDISLQSEDPSPVYRSVTFDTITPSGTAGDARGASATKGERMLDGCARALAGLLVAGIWP</sequence>
<comment type="similarity">
    <text evidence="5">Belongs to the creatininase superfamily.</text>
</comment>
<dbReference type="InterPro" id="IPR003785">
    <property type="entry name" value="Creatininase/forma_Hydrolase"/>
</dbReference>
<organism evidence="6 7">
    <name type="scientific">Streptantibioticus ferralitis</name>
    <dbReference type="NCBI Taxonomy" id="236510"/>
    <lineage>
        <taxon>Bacteria</taxon>
        <taxon>Bacillati</taxon>
        <taxon>Actinomycetota</taxon>
        <taxon>Actinomycetes</taxon>
        <taxon>Kitasatosporales</taxon>
        <taxon>Streptomycetaceae</taxon>
        <taxon>Streptantibioticus</taxon>
    </lineage>
</organism>
<evidence type="ECO:0000256" key="1">
    <source>
        <dbReference type="ARBA" id="ARBA00001947"/>
    </source>
</evidence>
<proteinExistence type="inferred from homology"/>
<dbReference type="PANTHER" id="PTHR35005:SF1">
    <property type="entry name" value="2-AMINO-5-FORMYLAMINO-6-RIBOSYLAMINOPYRIMIDIN-4(3H)-ONE 5'-MONOPHOSPHATE DEFORMYLASE"/>
    <property type="match status" value="1"/>
</dbReference>
<reference evidence="6 7" key="1">
    <citation type="submission" date="2023-03" db="EMBL/GenBank/DDBJ databases">
        <title>Draft genome sequence of type strain Streptomyces ferralitis JCM 14344.</title>
        <authorList>
            <person name="Klaysubun C."/>
            <person name="Duangmal K."/>
        </authorList>
    </citation>
    <scope>NUCLEOTIDE SEQUENCE [LARGE SCALE GENOMIC DNA]</scope>
    <source>
        <strain evidence="6 7">JCM 14344</strain>
    </source>
</reference>
<keyword evidence="4" id="KW-0862">Zinc</keyword>
<dbReference type="InterPro" id="IPR024087">
    <property type="entry name" value="Creatininase-like_sf"/>
</dbReference>
<protein>
    <submittedName>
        <fullName evidence="6">Creatininase family protein</fullName>
    </submittedName>
</protein>
<dbReference type="Proteomes" id="UP001220022">
    <property type="component" value="Unassembled WGS sequence"/>
</dbReference>
<evidence type="ECO:0000313" key="6">
    <source>
        <dbReference type="EMBL" id="MDF2261160.1"/>
    </source>
</evidence>
<evidence type="ECO:0000313" key="7">
    <source>
        <dbReference type="Proteomes" id="UP001220022"/>
    </source>
</evidence>
<dbReference type="Pfam" id="PF02633">
    <property type="entry name" value="Creatininase"/>
    <property type="match status" value="1"/>
</dbReference>
<evidence type="ECO:0000256" key="4">
    <source>
        <dbReference type="ARBA" id="ARBA00022833"/>
    </source>
</evidence>
<gene>
    <name evidence="6" type="ORF">P2L57_37215</name>
</gene>
<dbReference type="SUPFAM" id="SSF102215">
    <property type="entry name" value="Creatininase"/>
    <property type="match status" value="1"/>
</dbReference>
<keyword evidence="3" id="KW-0378">Hydrolase</keyword>
<keyword evidence="7" id="KW-1185">Reference proteome</keyword>
<accession>A0ABT5ZBE3</accession>
<name>A0ABT5ZBE3_9ACTN</name>
<comment type="caution">
    <text evidence="6">The sequence shown here is derived from an EMBL/GenBank/DDBJ whole genome shotgun (WGS) entry which is preliminary data.</text>
</comment>
<comment type="cofactor">
    <cofactor evidence="1">
        <name>Zn(2+)</name>
        <dbReference type="ChEBI" id="CHEBI:29105"/>
    </cofactor>
</comment>